<reference evidence="3" key="2">
    <citation type="submission" date="2009-08" db="EMBL/GenBank/DDBJ databases">
        <authorList>
            <person name="Shrivastava S."/>
            <person name="Brinkac L.M."/>
            <person name="Dodson R.J."/>
            <person name="Harkins D.M."/>
            <person name="Durkin A.S."/>
            <person name="Sutton G."/>
        </authorList>
    </citation>
    <scope>NUCLEOTIDE SEQUENCE</scope>
    <source>
        <strain evidence="3">Eklund 17B</strain>
    </source>
</reference>
<keyword evidence="1" id="KW-0472">Membrane</keyword>
<feature type="transmembrane region" description="Helical" evidence="1">
    <location>
        <begin position="37"/>
        <end position="58"/>
    </location>
</feature>
<feature type="domain" description="YcxB-like C-terminal" evidence="2">
    <location>
        <begin position="116"/>
        <end position="174"/>
    </location>
</feature>
<dbReference type="PATRIC" id="fig|935198.13.peg.3165"/>
<evidence type="ECO:0000259" key="2">
    <source>
        <dbReference type="Pfam" id="PF14317"/>
    </source>
</evidence>
<dbReference type="HOGENOM" id="CLU_127537_0_0_9"/>
<reference evidence="3" key="1">
    <citation type="submission" date="2009-06" db="EMBL/GenBank/DDBJ databases">
        <authorList>
            <consortium name="US DOE Joint Genome Institute (JGI-PGF)"/>
            <person name="Lucas S."/>
            <person name="Copeland A."/>
            <person name="Lapidus A."/>
            <person name="Glavina del Rio T."/>
            <person name="Dalin E."/>
            <person name="Tice H."/>
            <person name="Bruce D."/>
            <person name="Goodwin L."/>
            <person name="Pitluck S."/>
            <person name="Kyrpides N."/>
            <person name="Mavromatis K."/>
            <person name="Ivanova N."/>
            <person name="Saunders E."/>
            <person name="Brettin T."/>
            <person name="Detter J.C."/>
            <person name="Han C."/>
            <person name="Larimer F."/>
            <person name="Land M."/>
            <person name="Hauser L."/>
            <person name="Markowitz V."/>
            <person name="Cheng J.-F."/>
            <person name="Hugenholtz P."/>
            <person name="Woyke T."/>
            <person name="Wu D."/>
            <person name="Gronow S."/>
            <person name="Klenk H.-P."/>
            <person name="Eisen J.A."/>
        </authorList>
    </citation>
    <scope>NUCLEOTIDE SEQUENCE</scope>
    <source>
        <strain evidence="3">Eklund 17B</strain>
    </source>
</reference>
<gene>
    <name evidence="3" type="ordered locus">CLL_A3200</name>
</gene>
<dbReference type="KEGG" id="cbk:CLL_A3200"/>
<protein>
    <recommendedName>
        <fullName evidence="2">YcxB-like C-terminal domain-containing protein</fullName>
    </recommendedName>
</protein>
<dbReference type="EMBL" id="CP001056">
    <property type="protein sequence ID" value="ACD24930.1"/>
    <property type="molecule type" value="Genomic_DNA"/>
</dbReference>
<sequence length="181" mass="20846">MVEVRYKNTEEQWVGFSIYKINNDRSHERLAKLRRHLFLGIGFFIAVLYCILGMQEYSKGESPIFSILLAVIFAVLGIGGYLALPTYWVKKTNKNLKELFKKNEKALGRTIEVLLEKDGLTINRNKEKTRILLNSITDVTEINDCLYVISNDNPGIVIPNNAFKNEDDKINFKNTIMNNIK</sequence>
<keyword evidence="1" id="KW-0812">Transmembrane</keyword>
<name>B2TQC9_CLOBB</name>
<dbReference type="Pfam" id="PF14317">
    <property type="entry name" value="YcxB"/>
    <property type="match status" value="1"/>
</dbReference>
<evidence type="ECO:0000256" key="1">
    <source>
        <dbReference type="SAM" id="Phobius"/>
    </source>
</evidence>
<dbReference type="AlphaFoldDB" id="B2TQC9"/>
<evidence type="ECO:0000313" key="3">
    <source>
        <dbReference type="EMBL" id="ACD24930.1"/>
    </source>
</evidence>
<keyword evidence="1" id="KW-1133">Transmembrane helix</keyword>
<dbReference type="InterPro" id="IPR025588">
    <property type="entry name" value="YcxB-like_C"/>
</dbReference>
<accession>U4PK00</accession>
<feature type="transmembrane region" description="Helical" evidence="1">
    <location>
        <begin position="64"/>
        <end position="84"/>
    </location>
</feature>
<organism evidence="3">
    <name type="scientific">Clostridium botulinum (strain Eklund 17B / Type B)</name>
    <dbReference type="NCBI Taxonomy" id="935198"/>
    <lineage>
        <taxon>Bacteria</taxon>
        <taxon>Bacillati</taxon>
        <taxon>Bacillota</taxon>
        <taxon>Clostridia</taxon>
        <taxon>Eubacteriales</taxon>
        <taxon>Clostridiaceae</taxon>
        <taxon>Clostridium</taxon>
    </lineage>
</organism>
<accession>B2TQC9</accession>
<proteinExistence type="predicted"/>